<evidence type="ECO:0000256" key="1">
    <source>
        <dbReference type="SAM" id="MobiDB-lite"/>
    </source>
</evidence>
<dbReference type="AlphaFoldDB" id="A0A151J484"/>
<evidence type="ECO:0008006" key="4">
    <source>
        <dbReference type="Google" id="ProtNLM"/>
    </source>
</evidence>
<evidence type="ECO:0000313" key="3">
    <source>
        <dbReference type="Proteomes" id="UP000078492"/>
    </source>
</evidence>
<reference evidence="2 3" key="1">
    <citation type="submission" date="2015-09" db="EMBL/GenBank/DDBJ databases">
        <title>Trachymyrmex cornetzi WGS genome.</title>
        <authorList>
            <person name="Nygaard S."/>
            <person name="Hu H."/>
            <person name="Boomsma J."/>
            <person name="Zhang G."/>
        </authorList>
    </citation>
    <scope>NUCLEOTIDE SEQUENCE [LARGE SCALE GENOMIC DNA]</scope>
    <source>
        <strain evidence="2">Tcor2-1</strain>
        <tissue evidence="2">Whole body</tissue>
    </source>
</reference>
<evidence type="ECO:0000313" key="2">
    <source>
        <dbReference type="EMBL" id="KYN17407.1"/>
    </source>
</evidence>
<dbReference type="Proteomes" id="UP000078492">
    <property type="component" value="Unassembled WGS sequence"/>
</dbReference>
<feature type="region of interest" description="Disordered" evidence="1">
    <location>
        <begin position="1"/>
        <end position="20"/>
    </location>
</feature>
<organism evidence="2 3">
    <name type="scientific">Trachymyrmex cornetzi</name>
    <dbReference type="NCBI Taxonomy" id="471704"/>
    <lineage>
        <taxon>Eukaryota</taxon>
        <taxon>Metazoa</taxon>
        <taxon>Ecdysozoa</taxon>
        <taxon>Arthropoda</taxon>
        <taxon>Hexapoda</taxon>
        <taxon>Insecta</taxon>
        <taxon>Pterygota</taxon>
        <taxon>Neoptera</taxon>
        <taxon>Endopterygota</taxon>
        <taxon>Hymenoptera</taxon>
        <taxon>Apocrita</taxon>
        <taxon>Aculeata</taxon>
        <taxon>Formicoidea</taxon>
        <taxon>Formicidae</taxon>
        <taxon>Myrmicinae</taxon>
        <taxon>Trachymyrmex</taxon>
    </lineage>
</organism>
<name>A0A151J484_9HYME</name>
<proteinExistence type="predicted"/>
<accession>A0A151J484</accession>
<sequence length="170" mass="18382">MPTHTPGSRGRSRGYVGLAPTKTPPGVLRWPLKGTAGNACSILPAAPRPADFSVGPNPLRAKDLVRGGSSERRGCASIPFLRAQRGTPPSAPRPVASNAEAERIFSFVGDVKNKKRNHLGNDTLSAICLTRSSFQADNINCVNFEIDSRHLELHNSANLYTTRRNDTDDH</sequence>
<protein>
    <recommendedName>
        <fullName evidence="4">HAT C-terminal dimerisation domain-containing protein</fullName>
    </recommendedName>
</protein>
<dbReference type="EMBL" id="KQ980163">
    <property type="protein sequence ID" value="KYN17407.1"/>
    <property type="molecule type" value="Genomic_DNA"/>
</dbReference>
<keyword evidence="3" id="KW-1185">Reference proteome</keyword>
<gene>
    <name evidence="2" type="ORF">ALC57_10308</name>
</gene>